<evidence type="ECO:0000256" key="15">
    <source>
        <dbReference type="ARBA" id="ARBA00023136"/>
    </source>
</evidence>
<evidence type="ECO:0000256" key="2">
    <source>
        <dbReference type="ARBA" id="ARBA00004167"/>
    </source>
</evidence>
<dbReference type="GO" id="GO:0016020">
    <property type="term" value="C:membrane"/>
    <property type="evidence" value="ECO:0007669"/>
    <property type="project" value="UniProtKB-SubCell"/>
</dbReference>
<evidence type="ECO:0000256" key="6">
    <source>
        <dbReference type="ARBA" id="ARBA00022692"/>
    </source>
</evidence>
<feature type="coiled-coil region" evidence="17">
    <location>
        <begin position="261"/>
        <end position="308"/>
    </location>
</feature>
<evidence type="ECO:0000256" key="10">
    <source>
        <dbReference type="ARBA" id="ARBA00022805"/>
    </source>
</evidence>
<keyword evidence="13" id="KW-1133">Transmembrane helix</keyword>
<evidence type="ECO:0000256" key="13">
    <source>
        <dbReference type="ARBA" id="ARBA00022989"/>
    </source>
</evidence>
<evidence type="ECO:0000256" key="7">
    <source>
        <dbReference type="ARBA" id="ARBA00022723"/>
    </source>
</evidence>
<keyword evidence="11" id="KW-0460">Magnesium</keyword>
<dbReference type="Gene3D" id="2.170.16.10">
    <property type="entry name" value="Hedgehog/Intein (Hint) domain"/>
    <property type="match status" value="1"/>
</dbReference>
<evidence type="ECO:0000256" key="5">
    <source>
        <dbReference type="ARBA" id="ARBA00022640"/>
    </source>
</evidence>
<evidence type="ECO:0000256" key="11">
    <source>
        <dbReference type="ARBA" id="ARBA00022842"/>
    </source>
</evidence>
<evidence type="ECO:0000256" key="17">
    <source>
        <dbReference type="SAM" id="Coils"/>
    </source>
</evidence>
<dbReference type="InterPro" id="IPR036844">
    <property type="entry name" value="Hint_dom_sf"/>
</dbReference>
<name>A0A397T9Z8_9GLOM</name>
<dbReference type="InterPro" id="IPR027417">
    <property type="entry name" value="P-loop_NTPase"/>
</dbReference>
<evidence type="ECO:0000256" key="1">
    <source>
        <dbReference type="ARBA" id="ARBA00001946"/>
    </source>
</evidence>
<protein>
    <submittedName>
        <fullName evidence="20">AIG1 family-domain-containing protein</fullName>
    </submittedName>
</protein>
<keyword evidence="14" id="KW-0342">GTP-binding</keyword>
<keyword evidence="8" id="KW-0547">Nucleotide-binding</keyword>
<keyword evidence="3" id="KW-0813">Transport</keyword>
<keyword evidence="5" id="KW-0934">Plastid</keyword>
<dbReference type="Pfam" id="PF04548">
    <property type="entry name" value="AIG1"/>
    <property type="match status" value="1"/>
</dbReference>
<keyword evidence="15" id="KW-0472">Membrane</keyword>
<gene>
    <name evidence="20" type="ORF">C1645_511784</name>
</gene>
<dbReference type="SUPFAM" id="SSF51294">
    <property type="entry name" value="Hedgehog/intein (Hint) domain"/>
    <property type="match status" value="1"/>
</dbReference>
<sequence length="383" mass="43883">MVTRKAEEINKLKEELRQKLPPYSSDDVYSEEEDEEIIDSKRNSKGKSTSGVHEEINSFRYPAILLIGDAGVGKSTLGNWLLGYHGDNGPFETKASCDPVTLEPQTSLIEINDRKYNLIDTPGLFDVKDDARSEIALTKLANTINHCSYGIQAIIFVVRKAFGKEIDRRIQAIQGFLGEKSLDHMVIAFTHVNMDQTMDRRIMKQSFSSRMIKFLDRIDNRWIVSPHPDLFNLDDDIVYTNVYEAKDIIDSFPEAYTTEMFNKVRSAREEAEETARREERIRSCEEELEKIRREIDRAGRESAKREVENHCFSLDTIVILESGEKIEMSKVKIGDKIACDVYNSGGISKLKYSEVYLIAHVDKHKETEFLKVEYTKPDGMTGN</sequence>
<dbReference type="PANTHER" id="PTHR10903">
    <property type="entry name" value="GTPASE, IMAP FAMILY MEMBER-RELATED"/>
    <property type="match status" value="1"/>
</dbReference>
<dbReference type="Gene3D" id="3.40.50.300">
    <property type="entry name" value="P-loop containing nucleotide triphosphate hydrolases"/>
    <property type="match status" value="1"/>
</dbReference>
<keyword evidence="10" id="KW-1002">Plastid outer membrane</keyword>
<dbReference type="GO" id="GO:0015031">
    <property type="term" value="P:protein transport"/>
    <property type="evidence" value="ECO:0007669"/>
    <property type="project" value="UniProtKB-KW"/>
</dbReference>
<comment type="caution">
    <text evidence="20">The sequence shown here is derived from an EMBL/GenBank/DDBJ whole genome shotgun (WGS) entry which is preliminary data.</text>
</comment>
<evidence type="ECO:0000256" key="14">
    <source>
        <dbReference type="ARBA" id="ARBA00023134"/>
    </source>
</evidence>
<keyword evidence="21" id="KW-1185">Reference proteome</keyword>
<dbReference type="SUPFAM" id="SSF52540">
    <property type="entry name" value="P-loop containing nucleoside triphosphate hydrolases"/>
    <property type="match status" value="1"/>
</dbReference>
<keyword evidence="17" id="KW-0175">Coiled coil</keyword>
<keyword evidence="7" id="KW-0479">Metal-binding</keyword>
<feature type="region of interest" description="Disordered" evidence="18">
    <location>
        <begin position="17"/>
        <end position="52"/>
    </location>
</feature>
<organism evidence="20 21">
    <name type="scientific">Glomus cerebriforme</name>
    <dbReference type="NCBI Taxonomy" id="658196"/>
    <lineage>
        <taxon>Eukaryota</taxon>
        <taxon>Fungi</taxon>
        <taxon>Fungi incertae sedis</taxon>
        <taxon>Mucoromycota</taxon>
        <taxon>Glomeromycotina</taxon>
        <taxon>Glomeromycetes</taxon>
        <taxon>Glomerales</taxon>
        <taxon>Glomeraceae</taxon>
        <taxon>Glomus</taxon>
    </lineage>
</organism>
<keyword evidence="12" id="KW-0653">Protein transport</keyword>
<evidence type="ECO:0000259" key="19">
    <source>
        <dbReference type="Pfam" id="PF04548"/>
    </source>
</evidence>
<dbReference type="GO" id="GO:0005525">
    <property type="term" value="F:GTP binding"/>
    <property type="evidence" value="ECO:0007669"/>
    <property type="project" value="UniProtKB-KW"/>
</dbReference>
<feature type="compositionally biased region" description="Acidic residues" evidence="18">
    <location>
        <begin position="28"/>
        <end position="37"/>
    </location>
</feature>
<dbReference type="InterPro" id="IPR006703">
    <property type="entry name" value="G_AIG1"/>
</dbReference>
<dbReference type="InterPro" id="IPR045058">
    <property type="entry name" value="GIMA/IAN/Toc"/>
</dbReference>
<keyword evidence="9" id="KW-0378">Hydrolase</keyword>
<evidence type="ECO:0000313" key="21">
    <source>
        <dbReference type="Proteomes" id="UP000265703"/>
    </source>
</evidence>
<keyword evidence="4" id="KW-0150">Chloroplast</keyword>
<evidence type="ECO:0000256" key="4">
    <source>
        <dbReference type="ARBA" id="ARBA00022528"/>
    </source>
</evidence>
<dbReference type="GO" id="GO:0016787">
    <property type="term" value="F:hydrolase activity"/>
    <property type="evidence" value="ECO:0007669"/>
    <property type="project" value="UniProtKB-KW"/>
</dbReference>
<dbReference type="GO" id="GO:0046872">
    <property type="term" value="F:metal ion binding"/>
    <property type="evidence" value="ECO:0007669"/>
    <property type="project" value="UniProtKB-KW"/>
</dbReference>
<evidence type="ECO:0000256" key="9">
    <source>
        <dbReference type="ARBA" id="ARBA00022801"/>
    </source>
</evidence>
<feature type="domain" description="AIG1-type G" evidence="19">
    <location>
        <begin position="64"/>
        <end position="215"/>
    </location>
</feature>
<dbReference type="PANTHER" id="PTHR10903:SF135">
    <property type="entry name" value="TRANSLOCASE OF CHLOROPLAST 120, CHLOROPLASTIC-RELATED"/>
    <property type="match status" value="1"/>
</dbReference>
<dbReference type="STRING" id="658196.A0A397T9Z8"/>
<dbReference type="Proteomes" id="UP000265703">
    <property type="component" value="Unassembled WGS sequence"/>
</dbReference>
<evidence type="ECO:0000313" key="20">
    <source>
        <dbReference type="EMBL" id="RIA95058.1"/>
    </source>
</evidence>
<evidence type="ECO:0000256" key="12">
    <source>
        <dbReference type="ARBA" id="ARBA00022927"/>
    </source>
</evidence>
<comment type="cofactor">
    <cofactor evidence="1">
        <name>Mg(2+)</name>
        <dbReference type="ChEBI" id="CHEBI:18420"/>
    </cofactor>
</comment>
<dbReference type="OrthoDB" id="8954335at2759"/>
<evidence type="ECO:0000256" key="16">
    <source>
        <dbReference type="ARBA" id="ARBA00024013"/>
    </source>
</evidence>
<dbReference type="EMBL" id="QKYT01000068">
    <property type="protein sequence ID" value="RIA95058.1"/>
    <property type="molecule type" value="Genomic_DNA"/>
</dbReference>
<dbReference type="AlphaFoldDB" id="A0A397T9Z8"/>
<evidence type="ECO:0000256" key="18">
    <source>
        <dbReference type="SAM" id="MobiDB-lite"/>
    </source>
</evidence>
<evidence type="ECO:0000256" key="8">
    <source>
        <dbReference type="ARBA" id="ARBA00022741"/>
    </source>
</evidence>
<evidence type="ECO:0000256" key="3">
    <source>
        <dbReference type="ARBA" id="ARBA00022448"/>
    </source>
</evidence>
<comment type="subcellular location">
    <subcellularLocation>
        <location evidence="2">Membrane</location>
        <topology evidence="2">Single-pass membrane protein</topology>
    </subcellularLocation>
    <subcellularLocation>
        <location evidence="16">Plastid</location>
        <location evidence="16">Chloroplast outer membrane</location>
    </subcellularLocation>
</comment>
<proteinExistence type="predicted"/>
<keyword evidence="6" id="KW-0812">Transmembrane</keyword>
<accession>A0A397T9Z8</accession>
<reference evidence="20 21" key="1">
    <citation type="submission" date="2018-06" db="EMBL/GenBank/DDBJ databases">
        <title>Comparative genomics reveals the genomic features of Rhizophagus irregularis, R. cerebriforme, R. diaphanum and Gigaspora rosea, and their symbiotic lifestyle signature.</title>
        <authorList>
            <person name="Morin E."/>
            <person name="San Clemente H."/>
            <person name="Chen E.C.H."/>
            <person name="De La Providencia I."/>
            <person name="Hainaut M."/>
            <person name="Kuo A."/>
            <person name="Kohler A."/>
            <person name="Murat C."/>
            <person name="Tang N."/>
            <person name="Roy S."/>
            <person name="Loubradou J."/>
            <person name="Henrissat B."/>
            <person name="Grigoriev I.V."/>
            <person name="Corradi N."/>
            <person name="Roux C."/>
            <person name="Martin F.M."/>
        </authorList>
    </citation>
    <scope>NUCLEOTIDE SEQUENCE [LARGE SCALE GENOMIC DNA]</scope>
    <source>
        <strain evidence="20 21">DAOM 227022</strain>
    </source>
</reference>